<name>A0AB39SZI9_9ACTN</name>
<accession>A0AB39SZI9</accession>
<feature type="region of interest" description="Disordered" evidence="1">
    <location>
        <begin position="214"/>
        <end position="268"/>
    </location>
</feature>
<gene>
    <name evidence="2" type="ORF">AB5J54_15460</name>
</gene>
<evidence type="ECO:0000313" key="2">
    <source>
        <dbReference type="EMBL" id="XDQ71828.1"/>
    </source>
</evidence>
<protein>
    <recommendedName>
        <fullName evidence="3">Lipoprotein</fullName>
    </recommendedName>
</protein>
<dbReference type="AlphaFoldDB" id="A0AB39SZI9"/>
<feature type="compositionally biased region" description="Gly residues" evidence="1">
    <location>
        <begin position="259"/>
        <end position="268"/>
    </location>
</feature>
<dbReference type="RefSeq" id="WP_369144498.1">
    <property type="nucleotide sequence ID" value="NZ_CP163444.1"/>
</dbReference>
<dbReference type="EMBL" id="CP163444">
    <property type="protein sequence ID" value="XDQ71828.1"/>
    <property type="molecule type" value="Genomic_DNA"/>
</dbReference>
<reference evidence="2" key="1">
    <citation type="submission" date="2024-07" db="EMBL/GenBank/DDBJ databases">
        <authorList>
            <person name="Yu S.T."/>
        </authorList>
    </citation>
    <scope>NUCLEOTIDE SEQUENCE</scope>
    <source>
        <strain evidence="2">R44</strain>
    </source>
</reference>
<sequence>MSASVSTVLAFGLLLTACGGSGEEGRQVAQKCDGSLSSAAVGALETVLGTKEFQWGGTGLERTAKALIDDQAVVGRAPGVPPMCKVAPAAGDRFRIDVHFQLYQDADLYDDGTKWTAQGRHLYGMGRETSTDNKTARVFVECSGPQLKGSDKEPALVEGLLEFDKPIKGAYPANTPATREAYLTVLHSVTLAVVKKLGCEDDAGLPEKPVFEERKWRGEQYRPRPVPFREGPPRQSRPSVLGRQSSAVSPPPSPRPGTAGTGAGSSRG</sequence>
<evidence type="ECO:0000256" key="1">
    <source>
        <dbReference type="SAM" id="MobiDB-lite"/>
    </source>
</evidence>
<organism evidence="2">
    <name type="scientific">Streptomyces sp. R44</name>
    <dbReference type="NCBI Taxonomy" id="3238633"/>
    <lineage>
        <taxon>Bacteria</taxon>
        <taxon>Bacillati</taxon>
        <taxon>Actinomycetota</taxon>
        <taxon>Actinomycetes</taxon>
        <taxon>Kitasatosporales</taxon>
        <taxon>Streptomycetaceae</taxon>
        <taxon>Streptomyces</taxon>
    </lineage>
</organism>
<proteinExistence type="predicted"/>
<evidence type="ECO:0008006" key="3">
    <source>
        <dbReference type="Google" id="ProtNLM"/>
    </source>
</evidence>